<dbReference type="Proteomes" id="UP000830158">
    <property type="component" value="Chromosome"/>
</dbReference>
<dbReference type="EMBL" id="CP091196">
    <property type="protein sequence ID" value="UQS23134.1"/>
    <property type="molecule type" value="Genomic_DNA"/>
</dbReference>
<evidence type="ECO:0000313" key="2">
    <source>
        <dbReference type="Proteomes" id="UP000830158"/>
    </source>
</evidence>
<proteinExistence type="predicted"/>
<sequence>MIDIHDVLDGVGLIESHVAIDRVSLDDRSSNRSFDQVPAFWARSLVRRKKPA</sequence>
<reference evidence="1" key="1">
    <citation type="submission" date="2022-01" db="EMBL/GenBank/DDBJ databases">
        <title>PSI-footprinting approach for the identification of protein synthesis inhibitor producers.</title>
        <authorList>
            <person name="Handel F."/>
            <person name="Kulik A."/>
            <person name="Wex K.W."/>
            <person name="Berscheid A."/>
            <person name="Saur J.S."/>
            <person name="Winkler A."/>
            <person name="Wibberg D."/>
            <person name="Kalinowski J."/>
            <person name="Broetz-Oesterhelt H."/>
            <person name="Mast Y."/>
        </authorList>
    </citation>
    <scope>NUCLEOTIDE SEQUENCE</scope>
    <source>
        <strain evidence="1">KNN 49.3e</strain>
    </source>
</reference>
<gene>
    <name evidence="1" type="ORF">L1857_10055</name>
</gene>
<protein>
    <submittedName>
        <fullName evidence="1">Uncharacterized protein</fullName>
    </submittedName>
</protein>
<accession>A0ABY4NST3</accession>
<keyword evidence="2" id="KW-1185">Reference proteome</keyword>
<dbReference type="RefSeq" id="WP_158224466.1">
    <property type="nucleotide sequence ID" value="NZ_CP091196.1"/>
</dbReference>
<name>A0ABY4NST3_9PSEU</name>
<organism evidence="1 2">
    <name type="scientific">Amycolatopsis thermalba</name>
    <dbReference type="NCBI Taxonomy" id="944492"/>
    <lineage>
        <taxon>Bacteria</taxon>
        <taxon>Bacillati</taxon>
        <taxon>Actinomycetota</taxon>
        <taxon>Actinomycetes</taxon>
        <taxon>Pseudonocardiales</taxon>
        <taxon>Pseudonocardiaceae</taxon>
        <taxon>Amycolatopsis</taxon>
    </lineage>
</organism>
<evidence type="ECO:0000313" key="1">
    <source>
        <dbReference type="EMBL" id="UQS23134.1"/>
    </source>
</evidence>